<protein>
    <submittedName>
        <fullName evidence="2">Uncharacterized protein</fullName>
    </submittedName>
</protein>
<sequence>MSVRWTSRCLAVGIALALQINASVASEDSSWASETCSVEDEGACQVKSVIVRGLLEQRPSYASILKEKLYNHGYNTAKIFRRKFTYISPVWYQFDTTISGNQH</sequence>
<keyword evidence="1" id="KW-0732">Signal</keyword>
<feature type="signal peptide" evidence="1">
    <location>
        <begin position="1"/>
        <end position="25"/>
    </location>
</feature>
<comment type="caution">
    <text evidence="2">The sequence shown here is derived from an EMBL/GenBank/DDBJ whole genome shotgun (WGS) entry which is preliminary data.</text>
</comment>
<proteinExistence type="predicted"/>
<organism evidence="2 3">
    <name type="scientific">Aphanomyces euteiches</name>
    <dbReference type="NCBI Taxonomy" id="100861"/>
    <lineage>
        <taxon>Eukaryota</taxon>
        <taxon>Sar</taxon>
        <taxon>Stramenopiles</taxon>
        <taxon>Oomycota</taxon>
        <taxon>Saprolegniomycetes</taxon>
        <taxon>Saprolegniales</taxon>
        <taxon>Verrucalvaceae</taxon>
        <taxon>Aphanomyces</taxon>
    </lineage>
</organism>
<gene>
    <name evidence="2" type="ORF">Ae201684_011915</name>
</gene>
<dbReference type="Proteomes" id="UP000481153">
    <property type="component" value="Unassembled WGS sequence"/>
</dbReference>
<dbReference type="EMBL" id="VJMJ01000153">
    <property type="protein sequence ID" value="KAF0730491.1"/>
    <property type="molecule type" value="Genomic_DNA"/>
</dbReference>
<evidence type="ECO:0000256" key="1">
    <source>
        <dbReference type="SAM" id="SignalP"/>
    </source>
</evidence>
<reference evidence="2 3" key="1">
    <citation type="submission" date="2019-07" db="EMBL/GenBank/DDBJ databases">
        <title>Genomics analysis of Aphanomyces spp. identifies a new class of oomycete effector associated with host adaptation.</title>
        <authorList>
            <person name="Gaulin E."/>
        </authorList>
    </citation>
    <scope>NUCLEOTIDE SEQUENCE [LARGE SCALE GENOMIC DNA]</scope>
    <source>
        <strain evidence="2 3">ATCC 201684</strain>
    </source>
</reference>
<evidence type="ECO:0000313" key="3">
    <source>
        <dbReference type="Proteomes" id="UP000481153"/>
    </source>
</evidence>
<name>A0A6G0WSM8_9STRA</name>
<keyword evidence="3" id="KW-1185">Reference proteome</keyword>
<dbReference type="AlphaFoldDB" id="A0A6G0WSM8"/>
<dbReference type="VEuPathDB" id="FungiDB:AeMF1_015860"/>
<accession>A0A6G0WSM8</accession>
<evidence type="ECO:0000313" key="2">
    <source>
        <dbReference type="EMBL" id="KAF0730491.1"/>
    </source>
</evidence>
<feature type="chain" id="PRO_5026069435" evidence="1">
    <location>
        <begin position="26"/>
        <end position="103"/>
    </location>
</feature>